<gene>
    <name evidence="2" type="ORF">EGYM00163_LOCUS48873</name>
</gene>
<feature type="region of interest" description="Disordered" evidence="1">
    <location>
        <begin position="166"/>
        <end position="211"/>
    </location>
</feature>
<organism evidence="2">
    <name type="scientific">Eutreptiella gymnastica</name>
    <dbReference type="NCBI Taxonomy" id="73025"/>
    <lineage>
        <taxon>Eukaryota</taxon>
        <taxon>Discoba</taxon>
        <taxon>Euglenozoa</taxon>
        <taxon>Euglenida</taxon>
        <taxon>Spirocuta</taxon>
        <taxon>Euglenophyceae</taxon>
        <taxon>Eutreptiales</taxon>
        <taxon>Eutreptiaceae</taxon>
        <taxon>Eutreptiella</taxon>
    </lineage>
</organism>
<proteinExistence type="predicted"/>
<accession>A0A7S4GI60</accession>
<feature type="compositionally biased region" description="Basic and acidic residues" evidence="1">
    <location>
        <begin position="189"/>
        <end position="198"/>
    </location>
</feature>
<name>A0A7S4GI60_9EUGL</name>
<dbReference type="EMBL" id="HBJA01141989">
    <property type="protein sequence ID" value="CAE0837501.1"/>
    <property type="molecule type" value="Transcribed_RNA"/>
</dbReference>
<evidence type="ECO:0000313" key="2">
    <source>
        <dbReference type="EMBL" id="CAE0837501.1"/>
    </source>
</evidence>
<reference evidence="2" key="1">
    <citation type="submission" date="2021-01" db="EMBL/GenBank/DDBJ databases">
        <authorList>
            <person name="Corre E."/>
            <person name="Pelletier E."/>
            <person name="Niang G."/>
            <person name="Scheremetjew M."/>
            <person name="Finn R."/>
            <person name="Kale V."/>
            <person name="Holt S."/>
            <person name="Cochrane G."/>
            <person name="Meng A."/>
            <person name="Brown T."/>
            <person name="Cohen L."/>
        </authorList>
    </citation>
    <scope>NUCLEOTIDE SEQUENCE</scope>
    <source>
        <strain evidence="2">CCMP1594</strain>
    </source>
</reference>
<evidence type="ECO:0000256" key="1">
    <source>
        <dbReference type="SAM" id="MobiDB-lite"/>
    </source>
</evidence>
<sequence>MADAAGQVELFLSTRTGPHEPLLECIQSLPHGMHMCQHRQAFLQLASGTYKPRLAPVNVWDFAVSLMSGRRLAQQLFVRLWARFDVVACGMILKNAISSAFKHGSPADSRVECTVTDRQGDGSFQVQLNLQRPCSSEHGPEGDDALVLCEAQCNVAGLGQHAAAGQPDAVGQGRHAVGLRTAKRPVHSVSDEFRRELRPPTSPAPPPSCTVCPRASGSTSWMTPPWPAAWSSRSFYGLPARET</sequence>
<dbReference type="AlphaFoldDB" id="A0A7S4GI60"/>
<protein>
    <submittedName>
        <fullName evidence="2">Uncharacterized protein</fullName>
    </submittedName>
</protein>